<proteinExistence type="inferred from homology"/>
<dbReference type="InterPro" id="IPR005735">
    <property type="entry name" value="Znf_LSD1"/>
</dbReference>
<accession>A0A8B9ANE6</accession>
<evidence type="ECO:0000313" key="8">
    <source>
        <dbReference type="RefSeq" id="XP_038984836.1"/>
    </source>
</evidence>
<organism evidence="4 6">
    <name type="scientific">Phoenix dactylifera</name>
    <name type="common">Date palm</name>
    <dbReference type="NCBI Taxonomy" id="42345"/>
    <lineage>
        <taxon>Eukaryota</taxon>
        <taxon>Viridiplantae</taxon>
        <taxon>Streptophyta</taxon>
        <taxon>Embryophyta</taxon>
        <taxon>Tracheophyta</taxon>
        <taxon>Spermatophyta</taxon>
        <taxon>Magnoliopsida</taxon>
        <taxon>Liliopsida</taxon>
        <taxon>Arecaceae</taxon>
        <taxon>Coryphoideae</taxon>
        <taxon>Phoeniceae</taxon>
        <taxon>Phoenix</taxon>
    </lineage>
</organism>
<dbReference type="GO" id="GO:0004197">
    <property type="term" value="F:cysteine-type endopeptidase activity"/>
    <property type="evidence" value="ECO:0007669"/>
    <property type="project" value="InterPro"/>
</dbReference>
<reference evidence="4" key="1">
    <citation type="journal article" date="2019" name="Nat. Commun.">
        <title>Genome-wide association mapping of date palm fruit traits.</title>
        <authorList>
            <person name="Hazzouri K.M."/>
            <person name="Gros-Balthazard M."/>
            <person name="Flowers J.M."/>
            <person name="Copetti D."/>
            <person name="Lemansour A."/>
            <person name="Lebrun M."/>
            <person name="Masmoudi K."/>
            <person name="Ferrand S."/>
            <person name="Dhar M.I."/>
            <person name="Fresquez Z.A."/>
            <person name="Rosas U."/>
            <person name="Zhang J."/>
            <person name="Talag J."/>
            <person name="Lee S."/>
            <person name="Kudrna D."/>
            <person name="Powell R.F."/>
            <person name="Leitch I.J."/>
            <person name="Krueger R.R."/>
            <person name="Wing R.A."/>
            <person name="Amiri K.M.A."/>
            <person name="Purugganan M.D."/>
        </authorList>
    </citation>
    <scope>NUCLEOTIDE SEQUENCE [LARGE SCALE GENOMIC DNA]</scope>
    <source>
        <strain evidence="4">cv. Khalas</strain>
    </source>
</reference>
<evidence type="ECO:0000256" key="1">
    <source>
        <dbReference type="ARBA" id="ARBA00009005"/>
    </source>
</evidence>
<evidence type="ECO:0000313" key="9">
    <source>
        <dbReference type="RefSeq" id="XP_038984837.1"/>
    </source>
</evidence>
<evidence type="ECO:0000313" key="7">
    <source>
        <dbReference type="RefSeq" id="XP_038984835.1"/>
    </source>
</evidence>
<reference evidence="5 6" key="2">
    <citation type="submission" date="2025-04" db="UniProtKB">
        <authorList>
            <consortium name="RefSeq"/>
        </authorList>
    </citation>
    <scope>IDENTIFICATION</scope>
    <source>
        <tissue evidence="5 6">Young leaves</tissue>
    </source>
</reference>
<dbReference type="Pfam" id="PF00656">
    <property type="entry name" value="Peptidase_C14"/>
    <property type="match status" value="1"/>
</dbReference>
<dbReference type="RefSeq" id="XP_038984835.1">
    <property type="nucleotide sequence ID" value="XM_039128907.1"/>
</dbReference>
<dbReference type="RefSeq" id="XP_038984836.1">
    <property type="nucleotide sequence ID" value="XM_039128908.1"/>
</dbReference>
<gene>
    <name evidence="5 6 7 8 9" type="primary">LOC103701546</name>
</gene>
<sequence length="386" mass="42484">MGGKSRTARCSRCGVQLVVPPFARTIRCALCHGITNVGPRHDPVRQAVGFVRSMVNSLNPLSSYASGGSSMNNNNNSLWNLPPSYPQVQGKKRALLIGVSYTMRRYELKGTVNDVNCMRYLLCERFGFPRECILVLTEEERDPWRKPTKESVRMAMRWLVMGCGAGDSLVFHFSGHGVQKPDTNGDEVDGYDEALCPLDFETNGPILDDEINETLVRPLPRGAKLHAIVDACHSGTVLDLPYLCRFNRGGFYQWEDHSPPSGVYKGTSGGLAVLISGCDDHQTSADTNQKGKVMKLHAYYFQTAFAGSASTGAMTYSFIQALEFEPGTTYGRLLTAMRSAIRDANTGIGGGPIASLLRKVFSLGLTQEPQLSSSEMFDIYRRPFLL</sequence>
<dbReference type="GO" id="GO:0006508">
    <property type="term" value="P:proteolysis"/>
    <property type="evidence" value="ECO:0007669"/>
    <property type="project" value="InterPro"/>
</dbReference>
<keyword evidence="4" id="KW-1185">Reference proteome</keyword>
<dbReference type="RefSeq" id="XP_038984837.1">
    <property type="nucleotide sequence ID" value="XM_039128909.1"/>
</dbReference>
<dbReference type="InterPro" id="IPR011600">
    <property type="entry name" value="Pept_C14_caspase"/>
</dbReference>
<dbReference type="OrthoDB" id="3223806at2759"/>
<name>A0A8B9ANE6_PHODC</name>
<dbReference type="GeneID" id="103701546"/>
<dbReference type="PANTHER" id="PTHR48104:SF42">
    <property type="entry name" value="OS03G0389000 PROTEIN"/>
    <property type="match status" value="1"/>
</dbReference>
<dbReference type="RefSeq" id="XP_026658212.1">
    <property type="nucleotide sequence ID" value="XM_026802411.2"/>
</dbReference>
<dbReference type="PANTHER" id="PTHR48104">
    <property type="entry name" value="METACASPASE-4"/>
    <property type="match status" value="1"/>
</dbReference>
<comment type="similarity">
    <text evidence="1">Belongs to the peptidase C14B family.</text>
</comment>
<evidence type="ECO:0000259" key="3">
    <source>
        <dbReference type="Pfam" id="PF06943"/>
    </source>
</evidence>
<dbReference type="Proteomes" id="UP000228380">
    <property type="component" value="Chromosome 8"/>
</dbReference>
<evidence type="ECO:0000313" key="5">
    <source>
        <dbReference type="RefSeq" id="XP_026658212.1"/>
    </source>
</evidence>
<evidence type="ECO:0000313" key="6">
    <source>
        <dbReference type="RefSeq" id="XP_038984834.1"/>
    </source>
</evidence>
<feature type="domain" description="Zinc finger LSD1-type" evidence="3">
    <location>
        <begin position="10"/>
        <end position="34"/>
    </location>
</feature>
<dbReference type="RefSeq" id="XP_038984834.1">
    <property type="nucleotide sequence ID" value="XM_039128906.1"/>
</dbReference>
<dbReference type="NCBIfam" id="TIGR01053">
    <property type="entry name" value="LSD1"/>
    <property type="match status" value="1"/>
</dbReference>
<protein>
    <submittedName>
        <fullName evidence="5 6">Metacaspase-1-like isoform X1</fullName>
    </submittedName>
</protein>
<dbReference type="Pfam" id="PF06943">
    <property type="entry name" value="zf-LSD1"/>
    <property type="match status" value="1"/>
</dbReference>
<evidence type="ECO:0000313" key="4">
    <source>
        <dbReference type="Proteomes" id="UP000228380"/>
    </source>
</evidence>
<dbReference type="KEGG" id="pda:103701546"/>
<dbReference type="GO" id="GO:0005737">
    <property type="term" value="C:cytoplasm"/>
    <property type="evidence" value="ECO:0007669"/>
    <property type="project" value="TreeGrafter"/>
</dbReference>
<dbReference type="Gene3D" id="3.40.50.12660">
    <property type="match status" value="1"/>
</dbReference>
<dbReference type="AlphaFoldDB" id="A0A8B9ANE6"/>
<evidence type="ECO:0000259" key="2">
    <source>
        <dbReference type="Pfam" id="PF00656"/>
    </source>
</evidence>
<dbReference type="InterPro" id="IPR050452">
    <property type="entry name" value="Metacaspase"/>
</dbReference>
<feature type="domain" description="Peptidase C14 caspase" evidence="2">
    <location>
        <begin position="91"/>
        <end position="376"/>
    </location>
</feature>